<proteinExistence type="predicted"/>
<name>A0A7X0J8U2_9SPHI</name>
<dbReference type="Gene3D" id="1.25.40.390">
    <property type="match status" value="1"/>
</dbReference>
<comment type="caution">
    <text evidence="2">The sequence shown here is derived from an EMBL/GenBank/DDBJ whole genome shotgun (WGS) entry which is preliminary data.</text>
</comment>
<evidence type="ECO:0000256" key="1">
    <source>
        <dbReference type="SAM" id="SignalP"/>
    </source>
</evidence>
<sequence length="486" mass="52679">MKKIYIILVAAAFLSSCAKNMDGYNVDQKNATVVPAPTLFTAAQKSFADVMTTPSVNTNVFRFYVQYWTSTEYLDEPRYNLTARTIPQSFWSALYKDVITDLKESKRIIAADNVTNADVKANQTAEAEILEIMAWSTLVNTFGNVPYSQAIDISNVQPKYDDAATIYSDLLVRLDAAIGKLKTTAAGYGTADLFYGGDPAKWIKLGNSLKLRLGLILADKDPAKARTTIESAASNVLASAADNAKFPYIASPPNNNPISTNANAALTTRTDYVGASAFIDKLNALNDPRLPGYFTLAANGKYVGGYYGFTNSYANYSTMTAKIKSFDFEALLLDYPETEFALAEAAARGFNVPGTAAGHYNNAVTASIIYWGGTAAQAATYLARPDVAYATASTDFREVIGNQKWIALYNRGYESWTEWRRLDFPKLSPPSTANAPAGQSAPDGLTIPLRIIYPINEQTLNGASRAAAAAAIGGDLVTTKLFWDVK</sequence>
<dbReference type="Pfam" id="PF12771">
    <property type="entry name" value="SusD-like_2"/>
    <property type="match status" value="1"/>
</dbReference>
<dbReference type="PROSITE" id="PS51257">
    <property type="entry name" value="PROKAR_LIPOPROTEIN"/>
    <property type="match status" value="1"/>
</dbReference>
<dbReference type="SUPFAM" id="SSF48452">
    <property type="entry name" value="TPR-like"/>
    <property type="match status" value="1"/>
</dbReference>
<evidence type="ECO:0000313" key="2">
    <source>
        <dbReference type="EMBL" id="MBB6502794.1"/>
    </source>
</evidence>
<accession>A0A7X0J8U2</accession>
<organism evidence="2 3">
    <name type="scientific">Pedobacter cryoconitis</name>
    <dbReference type="NCBI Taxonomy" id="188932"/>
    <lineage>
        <taxon>Bacteria</taxon>
        <taxon>Pseudomonadati</taxon>
        <taxon>Bacteroidota</taxon>
        <taxon>Sphingobacteriia</taxon>
        <taxon>Sphingobacteriales</taxon>
        <taxon>Sphingobacteriaceae</taxon>
        <taxon>Pedobacter</taxon>
    </lineage>
</organism>
<gene>
    <name evidence="2" type="ORF">HDF25_004977</name>
</gene>
<protein>
    <recommendedName>
        <fullName evidence="4">SusD-like starch-binding protein associating with outer membrane</fullName>
    </recommendedName>
</protein>
<feature type="chain" id="PRO_5031430881" description="SusD-like starch-binding protein associating with outer membrane" evidence="1">
    <location>
        <begin position="19"/>
        <end position="486"/>
    </location>
</feature>
<dbReference type="EMBL" id="JACHCC010000015">
    <property type="protein sequence ID" value="MBB6502794.1"/>
    <property type="molecule type" value="Genomic_DNA"/>
</dbReference>
<feature type="signal peptide" evidence="1">
    <location>
        <begin position="1"/>
        <end position="18"/>
    </location>
</feature>
<reference evidence="2 3" key="1">
    <citation type="submission" date="2020-08" db="EMBL/GenBank/DDBJ databases">
        <title>Genomic Encyclopedia of Type Strains, Phase IV (KMG-V): Genome sequencing to study the core and pangenomes of soil and plant-associated prokaryotes.</title>
        <authorList>
            <person name="Whitman W."/>
        </authorList>
    </citation>
    <scope>NUCLEOTIDE SEQUENCE [LARGE SCALE GENOMIC DNA]</scope>
    <source>
        <strain evidence="2 3">M2T3</strain>
    </source>
</reference>
<dbReference type="RefSeq" id="WP_184629034.1">
    <property type="nucleotide sequence ID" value="NZ_JACHCC010000015.1"/>
</dbReference>
<evidence type="ECO:0000313" key="3">
    <source>
        <dbReference type="Proteomes" id="UP000521017"/>
    </source>
</evidence>
<dbReference type="InterPro" id="IPR041662">
    <property type="entry name" value="SusD-like_2"/>
</dbReference>
<keyword evidence="1" id="KW-0732">Signal</keyword>
<dbReference type="AlphaFoldDB" id="A0A7X0J8U2"/>
<dbReference type="Proteomes" id="UP000521017">
    <property type="component" value="Unassembled WGS sequence"/>
</dbReference>
<dbReference type="InterPro" id="IPR011990">
    <property type="entry name" value="TPR-like_helical_dom_sf"/>
</dbReference>
<evidence type="ECO:0008006" key="4">
    <source>
        <dbReference type="Google" id="ProtNLM"/>
    </source>
</evidence>